<feature type="binding site" evidence="9">
    <location>
        <position position="155"/>
    </location>
    <ligand>
        <name>substrate</name>
    </ligand>
</feature>
<evidence type="ECO:0000256" key="2">
    <source>
        <dbReference type="ARBA" id="ARBA00003015"/>
    </source>
</evidence>
<name>A0A9W6CGR5_9FIRM</name>
<dbReference type="InterPro" id="IPR003358">
    <property type="entry name" value="tRNA_(Gua-N-7)_MeTrfase_Trmb"/>
</dbReference>
<evidence type="ECO:0000256" key="8">
    <source>
        <dbReference type="ARBA" id="ARBA00060767"/>
    </source>
</evidence>
<dbReference type="Pfam" id="PF02390">
    <property type="entry name" value="Methyltransf_4"/>
    <property type="match status" value="1"/>
</dbReference>
<keyword evidence="6 9" id="KW-0819">tRNA processing</keyword>
<dbReference type="Gene3D" id="3.40.50.150">
    <property type="entry name" value="Vaccinia Virus protein VP39"/>
    <property type="match status" value="1"/>
</dbReference>
<dbReference type="RefSeq" id="WP_087251857.1">
    <property type="nucleotide sequence ID" value="NZ_BSBO01000005.1"/>
</dbReference>
<comment type="similarity">
    <text evidence="8 9">Belongs to the class I-like SAM-binding methyltransferase superfamily. TrmB family.</text>
</comment>
<comment type="pathway">
    <text evidence="7 9">tRNA modification; N(7)-methylguanine-tRNA biosynthesis.</text>
</comment>
<reference evidence="11" key="4">
    <citation type="submission" date="2022-11" db="EMBL/GenBank/DDBJ databases">
        <title>Draft genome sequence of Sellimonas catena strain 18CBH55.</title>
        <authorList>
            <person name="Atsushi H."/>
            <person name="Moriya O."/>
            <person name="Mitsuo S."/>
        </authorList>
    </citation>
    <scope>NUCLEOTIDE SEQUENCE</scope>
    <source>
        <strain evidence="11">18CBH55</strain>
    </source>
</reference>
<dbReference type="InterPro" id="IPR055361">
    <property type="entry name" value="tRNA_methyltr_TrmB_bact"/>
</dbReference>
<dbReference type="NCBIfam" id="NF001080">
    <property type="entry name" value="PRK00121.2-2"/>
    <property type="match status" value="1"/>
</dbReference>
<dbReference type="EMBL" id="BSCH01000015">
    <property type="protein sequence ID" value="GLG90957.1"/>
    <property type="molecule type" value="Genomic_DNA"/>
</dbReference>
<comment type="function">
    <text evidence="2 9">Catalyzes the formation of N(7)-methylguanine at position 46 (m7G46) in tRNA.</text>
</comment>
<gene>
    <name evidence="9 11" type="primary">trmB</name>
    <name evidence="10" type="ORF">Selli1_07090</name>
    <name evidence="11" type="ORF">Selli2_23840</name>
</gene>
<keyword evidence="4 9" id="KW-0808">Transferase</keyword>
<reference evidence="10" key="1">
    <citation type="submission" date="2022-11" db="EMBL/GenBank/DDBJ databases">
        <title>Draft genome sequence of Sellimonas catena strain 12EGH17.</title>
        <authorList>
            <person name="Hisatomi A."/>
            <person name="Ohkuma M."/>
            <person name="Sakamoto M."/>
        </authorList>
    </citation>
    <scope>NUCLEOTIDE SEQUENCE</scope>
    <source>
        <strain evidence="10">12EGH17</strain>
    </source>
</reference>
<dbReference type="SUPFAM" id="SSF53335">
    <property type="entry name" value="S-adenosyl-L-methionine-dependent methyltransferases"/>
    <property type="match status" value="1"/>
</dbReference>
<organism evidence="11 12">
    <name type="scientific">Sellimonas catena</name>
    <dbReference type="NCBI Taxonomy" id="2994035"/>
    <lineage>
        <taxon>Bacteria</taxon>
        <taxon>Bacillati</taxon>
        <taxon>Bacillota</taxon>
        <taxon>Clostridia</taxon>
        <taxon>Lachnospirales</taxon>
        <taxon>Lachnospiraceae</taxon>
        <taxon>Sellimonas</taxon>
    </lineage>
</organism>
<evidence type="ECO:0000256" key="4">
    <source>
        <dbReference type="ARBA" id="ARBA00022679"/>
    </source>
</evidence>
<evidence type="ECO:0000256" key="5">
    <source>
        <dbReference type="ARBA" id="ARBA00022691"/>
    </source>
</evidence>
<proteinExistence type="inferred from homology"/>
<keyword evidence="3 9" id="KW-0489">Methyltransferase</keyword>
<keyword evidence="5 9" id="KW-0949">S-adenosyl-L-methionine</keyword>
<dbReference type="EMBL" id="BSBO01000005">
    <property type="protein sequence ID" value="GLG03535.1"/>
    <property type="molecule type" value="Genomic_DNA"/>
</dbReference>
<reference evidence="11 13" key="5">
    <citation type="journal article" date="2023" name="Int. J. Syst. Evol. Microbiol.">
        <title>Sellimonas catena sp. nov., isolated from human faeces.</title>
        <authorList>
            <person name="Hisatomi A."/>
            <person name="Ohkuma M."/>
            <person name="Sakamoto M."/>
        </authorList>
    </citation>
    <scope>NUCLEOTIDE SEQUENCE</scope>
    <source>
        <strain evidence="10 13">12EGH17</strain>
        <strain evidence="11">18CBH55</strain>
    </source>
</reference>
<feature type="binding site" evidence="9">
    <location>
        <position position="97"/>
    </location>
    <ligand>
        <name>S-adenosyl-L-methionine</name>
        <dbReference type="ChEBI" id="CHEBI:59789"/>
    </ligand>
</feature>
<feature type="binding site" evidence="9">
    <location>
        <position position="123"/>
    </location>
    <ligand>
        <name>substrate</name>
    </ligand>
</feature>
<reference evidence="10" key="2">
    <citation type="submission" date="2022-11" db="EMBL/GenBank/DDBJ databases">
        <title>Draft genome sequence of Sellimonas catena strain 12EGH17.</title>
        <authorList>
            <person name="Atsushi H."/>
            <person name="Moriya O."/>
            <person name="Mitsuo S."/>
        </authorList>
    </citation>
    <scope>NUCLEOTIDE SEQUENCE</scope>
    <source>
        <strain evidence="10">12EGH17</strain>
    </source>
</reference>
<dbReference type="PANTHER" id="PTHR23417:SF14">
    <property type="entry name" value="PENTACOTRIPEPTIDE-REPEAT REGION OF PRORP DOMAIN-CONTAINING PROTEIN"/>
    <property type="match status" value="1"/>
</dbReference>
<evidence type="ECO:0000256" key="3">
    <source>
        <dbReference type="ARBA" id="ARBA00022603"/>
    </source>
</evidence>
<evidence type="ECO:0000313" key="12">
    <source>
        <dbReference type="Proteomes" id="UP001145094"/>
    </source>
</evidence>
<dbReference type="GO" id="GO:0043527">
    <property type="term" value="C:tRNA methyltransferase complex"/>
    <property type="evidence" value="ECO:0007669"/>
    <property type="project" value="TreeGrafter"/>
</dbReference>
<evidence type="ECO:0000256" key="9">
    <source>
        <dbReference type="HAMAP-Rule" id="MF_01057"/>
    </source>
</evidence>
<dbReference type="FunFam" id="3.40.50.150:FF:000035">
    <property type="entry name" value="tRNA (guanine-N(7)-)-methyltransferase"/>
    <property type="match status" value="1"/>
</dbReference>
<dbReference type="AlphaFoldDB" id="A0A9W6CGR5"/>
<evidence type="ECO:0000313" key="10">
    <source>
        <dbReference type="EMBL" id="GLG03535.1"/>
    </source>
</evidence>
<dbReference type="NCBIfam" id="TIGR00091">
    <property type="entry name" value="tRNA (guanosine(46)-N7)-methyltransferase TrmB"/>
    <property type="match status" value="1"/>
</dbReference>
<feature type="binding site" evidence="9">
    <location>
        <position position="43"/>
    </location>
    <ligand>
        <name>S-adenosyl-L-methionine</name>
        <dbReference type="ChEBI" id="CHEBI:59789"/>
    </ligand>
</feature>
<dbReference type="Proteomes" id="UP001145145">
    <property type="component" value="Unassembled WGS sequence"/>
</dbReference>
<protein>
    <recommendedName>
        <fullName evidence="9">tRNA (guanine-N(7)-)-methyltransferase</fullName>
        <ecNumber evidence="9">2.1.1.33</ecNumber>
    </recommendedName>
    <alternativeName>
        <fullName evidence="9">tRNA (guanine(46)-N(7))-methyltransferase</fullName>
    </alternativeName>
    <alternativeName>
        <fullName evidence="9">tRNA(m7G46)-methyltransferase</fullName>
    </alternativeName>
</protein>
<evidence type="ECO:0000313" key="11">
    <source>
        <dbReference type="EMBL" id="GLG90957.1"/>
    </source>
</evidence>
<feature type="binding site" evidence="9">
    <location>
        <position position="119"/>
    </location>
    <ligand>
        <name>S-adenosyl-L-methionine</name>
        <dbReference type="ChEBI" id="CHEBI:59789"/>
    </ligand>
</feature>
<dbReference type="InterPro" id="IPR029063">
    <property type="entry name" value="SAM-dependent_MTases_sf"/>
</dbReference>
<evidence type="ECO:0000256" key="7">
    <source>
        <dbReference type="ARBA" id="ARBA00060552"/>
    </source>
</evidence>
<comment type="catalytic activity">
    <reaction evidence="1 9">
        <text>guanosine(46) in tRNA + S-adenosyl-L-methionine = N(7)-methylguanosine(46) in tRNA + S-adenosyl-L-homocysteine</text>
        <dbReference type="Rhea" id="RHEA:42708"/>
        <dbReference type="Rhea" id="RHEA-COMP:10188"/>
        <dbReference type="Rhea" id="RHEA-COMP:10189"/>
        <dbReference type="ChEBI" id="CHEBI:57856"/>
        <dbReference type="ChEBI" id="CHEBI:59789"/>
        <dbReference type="ChEBI" id="CHEBI:74269"/>
        <dbReference type="ChEBI" id="CHEBI:74480"/>
        <dbReference type="EC" id="2.1.1.33"/>
    </reaction>
</comment>
<comment type="caution">
    <text evidence="9">Lacks conserved residue(s) required for the propagation of feature annotation.</text>
</comment>
<reference evidence="11" key="3">
    <citation type="submission" date="2022-11" db="EMBL/GenBank/DDBJ databases">
        <title>Draft genome sequence of Sellimonas catena strain 18CBH55.</title>
        <authorList>
            <person name="Hisatomi A."/>
            <person name="Ohkuma M."/>
            <person name="Sakamoto M."/>
        </authorList>
    </citation>
    <scope>NUCLEOTIDE SEQUENCE</scope>
    <source>
        <strain evidence="11">18CBH55</strain>
    </source>
</reference>
<evidence type="ECO:0000313" key="13">
    <source>
        <dbReference type="Proteomes" id="UP001145145"/>
    </source>
</evidence>
<dbReference type="PANTHER" id="PTHR23417">
    <property type="entry name" value="3-DEOXY-D-MANNO-OCTULOSONIC-ACID TRANSFERASE/TRNA GUANINE-N 7 - -METHYLTRANSFERASE"/>
    <property type="match status" value="1"/>
</dbReference>
<feature type="binding site" evidence="9">
    <location>
        <position position="68"/>
    </location>
    <ligand>
        <name>S-adenosyl-L-methionine</name>
        <dbReference type="ChEBI" id="CHEBI:59789"/>
    </ligand>
</feature>
<feature type="binding site" evidence="9">
    <location>
        <begin position="194"/>
        <end position="197"/>
    </location>
    <ligand>
        <name>substrate</name>
    </ligand>
</feature>
<dbReference type="Proteomes" id="UP001145094">
    <property type="component" value="Unassembled WGS sequence"/>
</dbReference>
<keyword evidence="13" id="KW-1185">Reference proteome</keyword>
<evidence type="ECO:0000256" key="6">
    <source>
        <dbReference type="ARBA" id="ARBA00022694"/>
    </source>
</evidence>
<evidence type="ECO:0000256" key="1">
    <source>
        <dbReference type="ARBA" id="ARBA00000142"/>
    </source>
</evidence>
<dbReference type="PROSITE" id="PS51625">
    <property type="entry name" value="SAM_MT_TRMB"/>
    <property type="match status" value="1"/>
</dbReference>
<dbReference type="GO" id="GO:0008176">
    <property type="term" value="F:tRNA (guanine(46)-N7)-methyltransferase activity"/>
    <property type="evidence" value="ECO:0007669"/>
    <property type="project" value="UniProtKB-UniRule"/>
</dbReference>
<sequence length="216" mass="25241">MRLRNIPGARDVIAGHEAVIKNEKEQKGHWEEVFGNDHPVRVEIGMGKGRFLMTMALEHPEINYIGIERYSSVLLRALERMDAMEEPPSNIRFVCMDAAEIEEVFEPGEVDRIYLNFSDPWPKARHARRRLTSAAYWERYDHILKQDGVVEFKTDNKELFEFSLEQVQEAGWELKAHTFDLHHNEDLNRGNIMTEYEAKFSAKGNPICKLIAERKR</sequence>
<dbReference type="HAMAP" id="MF_01057">
    <property type="entry name" value="tRNA_methyltr_TrmB"/>
    <property type="match status" value="1"/>
</dbReference>
<accession>A0A9W6CGR5</accession>
<comment type="caution">
    <text evidence="11">The sequence shown here is derived from an EMBL/GenBank/DDBJ whole genome shotgun (WGS) entry which is preliminary data.</text>
</comment>
<dbReference type="EC" id="2.1.1.33" evidence="9"/>